<keyword evidence="5" id="KW-1185">Reference proteome</keyword>
<dbReference type="Proteomes" id="UP000250140">
    <property type="component" value="Unassembled WGS sequence"/>
</dbReference>
<comment type="similarity">
    <text evidence="1">Belongs to the NmrA-type oxidoreductase family.</text>
</comment>
<dbReference type="Pfam" id="PF05368">
    <property type="entry name" value="NmrA"/>
    <property type="match status" value="1"/>
</dbReference>
<evidence type="ECO:0000313" key="4">
    <source>
        <dbReference type="EMBL" id="OCL10079.1"/>
    </source>
</evidence>
<gene>
    <name evidence="4" type="ORF">AOQ84DRAFT_402735</name>
</gene>
<proteinExistence type="inferred from homology"/>
<dbReference type="Gene3D" id="3.90.25.10">
    <property type="entry name" value="UDP-galactose 4-epimerase, domain 1"/>
    <property type="match status" value="1"/>
</dbReference>
<dbReference type="GO" id="GO:0005634">
    <property type="term" value="C:nucleus"/>
    <property type="evidence" value="ECO:0007669"/>
    <property type="project" value="TreeGrafter"/>
</dbReference>
<dbReference type="PANTHER" id="PTHR42748">
    <property type="entry name" value="NITROGEN METABOLITE REPRESSION PROTEIN NMRA FAMILY MEMBER"/>
    <property type="match status" value="1"/>
</dbReference>
<dbReference type="Gene3D" id="3.40.50.720">
    <property type="entry name" value="NAD(P)-binding Rossmann-like Domain"/>
    <property type="match status" value="1"/>
</dbReference>
<feature type="domain" description="NmrA-like" evidence="3">
    <location>
        <begin position="5"/>
        <end position="262"/>
    </location>
</feature>
<dbReference type="InterPro" id="IPR051164">
    <property type="entry name" value="NmrA-like_oxidored"/>
</dbReference>
<evidence type="ECO:0000313" key="5">
    <source>
        <dbReference type="Proteomes" id="UP000250140"/>
    </source>
</evidence>
<dbReference type="OrthoDB" id="300709at2759"/>
<protein>
    <submittedName>
        <fullName evidence="4">NAD(P)-binding protein</fullName>
    </submittedName>
</protein>
<dbReference type="SUPFAM" id="SSF51735">
    <property type="entry name" value="NAD(P)-binding Rossmann-fold domains"/>
    <property type="match status" value="1"/>
</dbReference>
<organism evidence="4 5">
    <name type="scientific">Glonium stellatum</name>
    <dbReference type="NCBI Taxonomy" id="574774"/>
    <lineage>
        <taxon>Eukaryota</taxon>
        <taxon>Fungi</taxon>
        <taxon>Dikarya</taxon>
        <taxon>Ascomycota</taxon>
        <taxon>Pezizomycotina</taxon>
        <taxon>Dothideomycetes</taxon>
        <taxon>Pleosporomycetidae</taxon>
        <taxon>Gloniales</taxon>
        <taxon>Gloniaceae</taxon>
        <taxon>Glonium</taxon>
    </lineage>
</organism>
<dbReference type="InterPro" id="IPR008030">
    <property type="entry name" value="NmrA-like"/>
</dbReference>
<evidence type="ECO:0000259" key="3">
    <source>
        <dbReference type="Pfam" id="PF05368"/>
    </source>
</evidence>
<keyword evidence="2" id="KW-0521">NADP</keyword>
<reference evidence="4 5" key="1">
    <citation type="journal article" date="2016" name="Nat. Commun.">
        <title>Ectomycorrhizal ecology is imprinted in the genome of the dominant symbiotic fungus Cenococcum geophilum.</title>
        <authorList>
            <consortium name="DOE Joint Genome Institute"/>
            <person name="Peter M."/>
            <person name="Kohler A."/>
            <person name="Ohm R.A."/>
            <person name="Kuo A."/>
            <person name="Krutzmann J."/>
            <person name="Morin E."/>
            <person name="Arend M."/>
            <person name="Barry K.W."/>
            <person name="Binder M."/>
            <person name="Choi C."/>
            <person name="Clum A."/>
            <person name="Copeland A."/>
            <person name="Grisel N."/>
            <person name="Haridas S."/>
            <person name="Kipfer T."/>
            <person name="LaButti K."/>
            <person name="Lindquist E."/>
            <person name="Lipzen A."/>
            <person name="Maire R."/>
            <person name="Meier B."/>
            <person name="Mihaltcheva S."/>
            <person name="Molinier V."/>
            <person name="Murat C."/>
            <person name="Poggeler S."/>
            <person name="Quandt C.A."/>
            <person name="Sperisen C."/>
            <person name="Tritt A."/>
            <person name="Tisserant E."/>
            <person name="Crous P.W."/>
            <person name="Henrissat B."/>
            <person name="Nehls U."/>
            <person name="Egli S."/>
            <person name="Spatafora J.W."/>
            <person name="Grigoriev I.V."/>
            <person name="Martin F.M."/>
        </authorList>
    </citation>
    <scope>NUCLEOTIDE SEQUENCE [LARGE SCALE GENOMIC DNA]</scope>
    <source>
        <strain evidence="4 5">CBS 207.34</strain>
    </source>
</reference>
<dbReference type="InterPro" id="IPR036291">
    <property type="entry name" value="NAD(P)-bd_dom_sf"/>
</dbReference>
<dbReference type="PANTHER" id="PTHR42748:SF14">
    <property type="entry name" value="SNOAL-LIKE DOMAIN-CONTAINING PROTEIN"/>
    <property type="match status" value="1"/>
</dbReference>
<accession>A0A8E2JUH1</accession>
<dbReference type="AlphaFoldDB" id="A0A8E2JUH1"/>
<name>A0A8E2JUH1_9PEZI</name>
<evidence type="ECO:0000256" key="2">
    <source>
        <dbReference type="ARBA" id="ARBA00022857"/>
    </source>
</evidence>
<dbReference type="EMBL" id="KV749311">
    <property type="protein sequence ID" value="OCL10079.1"/>
    <property type="molecule type" value="Genomic_DNA"/>
</dbReference>
<evidence type="ECO:0000256" key="1">
    <source>
        <dbReference type="ARBA" id="ARBA00006328"/>
    </source>
</evidence>
<sequence>MSPAKKTVLVIGGTGAQGVPVVQALVSDSKYAVRVLTRTADSPSAHDVSSLPGVTIMQGDAYDESTLRKAFTGIDYAIANTNGFAIGQAKEIYWGIRMYELAAACGVKHFIWASLPYASKLGNFDLKYATGHLDGKAKVAEYLSAQPTSPMAWSVLTSCMYLETLSEMLAPRPDPSDPSTLVFSAPVGSGSSPLIYLPDLGRYARWMFDTPDRSNGMNLQIATENVGWDYLTKTFTEVTGRNAIFKDVTLDEYFASGIFPNPEMKVGHSVDHNDHTLMTYRENFSGFWNVWKDDLVKVDYALLDDILPDRVKTVGEWMKLSGYKGDRVSVLKDYADRKRK</sequence>